<name>A0AAD7VN95_QUISA</name>
<proteinExistence type="predicted"/>
<evidence type="ECO:0000313" key="2">
    <source>
        <dbReference type="Proteomes" id="UP001163823"/>
    </source>
</evidence>
<dbReference type="AlphaFoldDB" id="A0AAD7VN95"/>
<protein>
    <submittedName>
        <fullName evidence="1">Uncharacterized protein</fullName>
    </submittedName>
</protein>
<organism evidence="1 2">
    <name type="scientific">Quillaja saponaria</name>
    <name type="common">Soap bark tree</name>
    <dbReference type="NCBI Taxonomy" id="32244"/>
    <lineage>
        <taxon>Eukaryota</taxon>
        <taxon>Viridiplantae</taxon>
        <taxon>Streptophyta</taxon>
        <taxon>Embryophyta</taxon>
        <taxon>Tracheophyta</taxon>
        <taxon>Spermatophyta</taxon>
        <taxon>Magnoliopsida</taxon>
        <taxon>eudicotyledons</taxon>
        <taxon>Gunneridae</taxon>
        <taxon>Pentapetalae</taxon>
        <taxon>rosids</taxon>
        <taxon>fabids</taxon>
        <taxon>Fabales</taxon>
        <taxon>Quillajaceae</taxon>
        <taxon>Quillaja</taxon>
    </lineage>
</organism>
<gene>
    <name evidence="1" type="ORF">O6P43_001121</name>
</gene>
<accession>A0AAD7VN95</accession>
<dbReference type="EMBL" id="JARAOO010000001">
    <property type="protein sequence ID" value="KAJ7981925.1"/>
    <property type="molecule type" value="Genomic_DNA"/>
</dbReference>
<sequence>MPSMVVNATTVEERIASMERATEKLTKTVKEKTFRSLISLNENIPDSQKPTSFPGFVQLPTVKNKEKVIETEQTSQ</sequence>
<dbReference type="KEGG" id="qsa:O6P43_001121"/>
<reference evidence="1 2" key="1">
    <citation type="journal article" date="2023" name="Science">
        <title>Elucidation of the pathway for biosynthesis of saponin adjuvants from the soapbark tree.</title>
        <authorList>
            <person name="Reed J."/>
            <person name="Orme A."/>
            <person name="El-Demerdash A."/>
            <person name="Owen C."/>
            <person name="Martin L.B.B."/>
            <person name="Misra R.C."/>
            <person name="Kikuchi S."/>
            <person name="Rejzek M."/>
            <person name="Martin A.C."/>
            <person name="Harkess A."/>
            <person name="Leebens-Mack J."/>
            <person name="Louveau T."/>
            <person name="Stephenson M.J."/>
            <person name="Osbourn A."/>
        </authorList>
    </citation>
    <scope>NUCLEOTIDE SEQUENCE [LARGE SCALE GENOMIC DNA]</scope>
    <source>
        <strain evidence="1">S10</strain>
    </source>
</reference>
<dbReference type="Proteomes" id="UP001163823">
    <property type="component" value="Chromosome 1"/>
</dbReference>
<keyword evidence="2" id="KW-1185">Reference proteome</keyword>
<evidence type="ECO:0000313" key="1">
    <source>
        <dbReference type="EMBL" id="KAJ7981925.1"/>
    </source>
</evidence>
<comment type="caution">
    <text evidence="1">The sequence shown here is derived from an EMBL/GenBank/DDBJ whole genome shotgun (WGS) entry which is preliminary data.</text>
</comment>